<keyword evidence="3" id="KW-1185">Reference proteome</keyword>
<dbReference type="Pfam" id="PF18803">
    <property type="entry name" value="CxC2"/>
    <property type="match status" value="1"/>
</dbReference>
<dbReference type="PANTHER" id="PTHR33096">
    <property type="entry name" value="CXC2 DOMAIN-CONTAINING PROTEIN"/>
    <property type="match status" value="1"/>
</dbReference>
<dbReference type="InterPro" id="IPR041457">
    <property type="entry name" value="CxC2_KDZ-assoc"/>
</dbReference>
<dbReference type="PANTHER" id="PTHR33096:SF1">
    <property type="entry name" value="CXC1-LIKE CYSTEINE CLUSTER ASSOCIATED WITH KDZ TRANSPOSASES DOMAIN-CONTAINING PROTEIN"/>
    <property type="match status" value="1"/>
</dbReference>
<accession>A0AAD7H3H7</accession>
<dbReference type="AlphaFoldDB" id="A0AAD7H3H7"/>
<dbReference type="Proteomes" id="UP001221757">
    <property type="component" value="Unassembled WGS sequence"/>
</dbReference>
<sequence>MKNVSLVLGHYGGRCPDAGMAWSFTLVDINRIHATAIKFCKCKTGGAPEIQQLLRTGIFPGSVKEPKTGYTLRLLDYYHQERNQGKVFADNFVHVLQQMADPFFASAVPVSSQSPVFI</sequence>
<dbReference type="EMBL" id="JARKIE010000001">
    <property type="protein sequence ID" value="KAJ7710648.1"/>
    <property type="molecule type" value="Genomic_DNA"/>
</dbReference>
<organism evidence="2 3">
    <name type="scientific">Mycena rosella</name>
    <name type="common">Pink bonnet</name>
    <name type="synonym">Agaricus rosellus</name>
    <dbReference type="NCBI Taxonomy" id="1033263"/>
    <lineage>
        <taxon>Eukaryota</taxon>
        <taxon>Fungi</taxon>
        <taxon>Dikarya</taxon>
        <taxon>Basidiomycota</taxon>
        <taxon>Agaricomycotina</taxon>
        <taxon>Agaricomycetes</taxon>
        <taxon>Agaricomycetidae</taxon>
        <taxon>Agaricales</taxon>
        <taxon>Marasmiineae</taxon>
        <taxon>Mycenaceae</taxon>
        <taxon>Mycena</taxon>
    </lineage>
</organism>
<proteinExistence type="predicted"/>
<reference evidence="2" key="1">
    <citation type="submission" date="2023-03" db="EMBL/GenBank/DDBJ databases">
        <title>Massive genome expansion in bonnet fungi (Mycena s.s.) driven by repeated elements and novel gene families across ecological guilds.</title>
        <authorList>
            <consortium name="Lawrence Berkeley National Laboratory"/>
            <person name="Harder C.B."/>
            <person name="Miyauchi S."/>
            <person name="Viragh M."/>
            <person name="Kuo A."/>
            <person name="Thoen E."/>
            <person name="Andreopoulos B."/>
            <person name="Lu D."/>
            <person name="Skrede I."/>
            <person name="Drula E."/>
            <person name="Henrissat B."/>
            <person name="Morin E."/>
            <person name="Kohler A."/>
            <person name="Barry K."/>
            <person name="LaButti K."/>
            <person name="Morin E."/>
            <person name="Salamov A."/>
            <person name="Lipzen A."/>
            <person name="Mereny Z."/>
            <person name="Hegedus B."/>
            <person name="Baldrian P."/>
            <person name="Stursova M."/>
            <person name="Weitz H."/>
            <person name="Taylor A."/>
            <person name="Grigoriev I.V."/>
            <person name="Nagy L.G."/>
            <person name="Martin F."/>
            <person name="Kauserud H."/>
        </authorList>
    </citation>
    <scope>NUCLEOTIDE SEQUENCE</scope>
    <source>
        <strain evidence="2">CBHHK067</strain>
    </source>
</reference>
<evidence type="ECO:0000259" key="1">
    <source>
        <dbReference type="Pfam" id="PF18803"/>
    </source>
</evidence>
<comment type="caution">
    <text evidence="2">The sequence shown here is derived from an EMBL/GenBank/DDBJ whole genome shotgun (WGS) entry which is preliminary data.</text>
</comment>
<gene>
    <name evidence="2" type="ORF">B0H17DRAFT_914423</name>
</gene>
<feature type="domain" description="CxC2-like cysteine cluster KDZ transposase-associated" evidence="1">
    <location>
        <begin position="6"/>
        <end position="101"/>
    </location>
</feature>
<evidence type="ECO:0000313" key="3">
    <source>
        <dbReference type="Proteomes" id="UP001221757"/>
    </source>
</evidence>
<protein>
    <recommendedName>
        <fullName evidence="1">CxC2-like cysteine cluster KDZ transposase-associated domain-containing protein</fullName>
    </recommendedName>
</protein>
<name>A0AAD7H3H7_MYCRO</name>
<evidence type="ECO:0000313" key="2">
    <source>
        <dbReference type="EMBL" id="KAJ7710648.1"/>
    </source>
</evidence>